<evidence type="ECO:0000313" key="4">
    <source>
        <dbReference type="Proteomes" id="UP000037446"/>
    </source>
</evidence>
<feature type="transmembrane region" description="Helical" evidence="1">
    <location>
        <begin position="145"/>
        <end position="173"/>
    </location>
</feature>
<evidence type="ECO:0000259" key="2">
    <source>
        <dbReference type="Pfam" id="PF25231"/>
    </source>
</evidence>
<feature type="transmembrane region" description="Helical" evidence="1">
    <location>
        <begin position="71"/>
        <end position="93"/>
    </location>
</feature>
<accession>A0A0L1KC20</accession>
<dbReference type="Proteomes" id="UP000037446">
    <property type="component" value="Unassembled WGS sequence"/>
</dbReference>
<feature type="transmembrane region" description="Helical" evidence="1">
    <location>
        <begin position="194"/>
        <end position="225"/>
    </location>
</feature>
<dbReference type="STRING" id="1306953.J121_729"/>
<evidence type="ECO:0000256" key="1">
    <source>
        <dbReference type="SAM" id="Phobius"/>
    </source>
</evidence>
<name>A0A0L1KC20_9SPHN</name>
<reference evidence="3" key="1">
    <citation type="submission" date="2015-02" db="EMBL/GenBank/DDBJ databases">
        <authorList>
            <person name="Chooi Y.-H."/>
        </authorList>
    </citation>
    <scope>NUCLEOTIDE SEQUENCE [LARGE SCALE GENOMIC DNA]</scope>
    <source>
        <strain evidence="3">LAMA 915</strain>
    </source>
</reference>
<dbReference type="EMBL" id="JYNE01000026">
    <property type="protein sequence ID" value="KNH01595.1"/>
    <property type="molecule type" value="Genomic_DNA"/>
</dbReference>
<feature type="transmembrane region" description="Helical" evidence="1">
    <location>
        <begin position="237"/>
        <end position="257"/>
    </location>
</feature>
<dbReference type="InterPro" id="IPR057169">
    <property type="entry name" value="DUF7847"/>
</dbReference>
<comment type="caution">
    <text evidence="3">The sequence shown here is derived from an EMBL/GenBank/DDBJ whole genome shotgun (WGS) entry which is preliminary data.</text>
</comment>
<organism evidence="3 4">
    <name type="scientific">Qipengyuania citrea LAMA 915</name>
    <dbReference type="NCBI Taxonomy" id="1306953"/>
    <lineage>
        <taxon>Bacteria</taxon>
        <taxon>Pseudomonadati</taxon>
        <taxon>Pseudomonadota</taxon>
        <taxon>Alphaproteobacteria</taxon>
        <taxon>Sphingomonadales</taxon>
        <taxon>Erythrobacteraceae</taxon>
        <taxon>Qipengyuania</taxon>
    </lineage>
</organism>
<dbReference type="AlphaFoldDB" id="A0A0L1KC20"/>
<feature type="transmembrane region" description="Helical" evidence="1">
    <location>
        <begin position="113"/>
        <end position="139"/>
    </location>
</feature>
<keyword evidence="1" id="KW-0472">Membrane</keyword>
<sequence length="274" mass="28863">MKFNLDTAWKDASRLLSRNLGLLAVVAGVFFFLPYAGVAMALPEMGDLQAAQASGNFDLMAAAASDLYASYWWLFLILAIIQGIGLLAMLALVRQRANPTVGEALAAGGRSVLSYIAAQLLQVALIVFVAVLLTAIGALTGLQALAVLGGIVAFVVTCYIVVKLSLVAPVIAIEGERNPVRALRRSWTLTRGQSFRLFLFYLLLLVAFMVLSVVITLVLGLPFALAGEQAALLGEGVLSGLVNAVMVVVAVCVLAAVHTQLARLGHERTPSADG</sequence>
<keyword evidence="1" id="KW-0812">Transmembrane</keyword>
<dbReference type="Pfam" id="PF25231">
    <property type="entry name" value="DUF7847"/>
    <property type="match status" value="1"/>
</dbReference>
<dbReference type="PATRIC" id="fig|1306953.7.peg.739"/>
<feature type="transmembrane region" description="Helical" evidence="1">
    <location>
        <begin position="20"/>
        <end position="42"/>
    </location>
</feature>
<gene>
    <name evidence="3" type="ORF">J121_729</name>
</gene>
<feature type="domain" description="DUF7847" evidence="2">
    <location>
        <begin position="9"/>
        <end position="257"/>
    </location>
</feature>
<evidence type="ECO:0000313" key="3">
    <source>
        <dbReference type="EMBL" id="KNH01595.1"/>
    </source>
</evidence>
<protein>
    <recommendedName>
        <fullName evidence="2">DUF7847 domain-containing protein</fullName>
    </recommendedName>
</protein>
<proteinExistence type="predicted"/>
<dbReference type="RefSeq" id="WP_050600889.1">
    <property type="nucleotide sequence ID" value="NZ_JYNE01000026.1"/>
</dbReference>
<keyword evidence="1" id="KW-1133">Transmembrane helix</keyword>